<dbReference type="EnsemblMetazoa" id="AATE011662-RA">
    <property type="protein sequence ID" value="AATE011662-PA.1"/>
    <property type="gene ID" value="AATE011662"/>
</dbReference>
<protein>
    <submittedName>
        <fullName evidence="1">Uncharacterized protein</fullName>
    </submittedName>
</protein>
<accession>A0A182J5B8</accession>
<dbReference type="AlphaFoldDB" id="A0A182J5B8"/>
<dbReference type="VEuPathDB" id="VectorBase:AATE011662"/>
<proteinExistence type="predicted"/>
<sequence length="221" mass="24411">MKSLKIIGTSTRRIAMSFSKVVGRKPVESTQLQQQILGRNLAPAGRVGDAVRSRQYEVPVHDATTTCILEPGAIHTTLVQGHVPRPVTRTRRVASLHQSFPLGKPLTALMIVEILRQEIILRQPNPRADREKHSAKELTACCGTEYTSRSAKLSSRVALGNRSVTKLRNAIERLSMQLLITGAIWSVLWSSCSCSWLLLGWLSIGVSLYTFSMCFSLISSV</sequence>
<evidence type="ECO:0000313" key="1">
    <source>
        <dbReference type="EnsemblMetazoa" id="AATE011662-PA.1"/>
    </source>
</evidence>
<name>A0A182J5B8_ANOAO</name>
<organism evidence="1">
    <name type="scientific">Anopheles atroparvus</name>
    <name type="common">European mosquito</name>
    <dbReference type="NCBI Taxonomy" id="41427"/>
    <lineage>
        <taxon>Eukaryota</taxon>
        <taxon>Metazoa</taxon>
        <taxon>Ecdysozoa</taxon>
        <taxon>Arthropoda</taxon>
        <taxon>Hexapoda</taxon>
        <taxon>Insecta</taxon>
        <taxon>Pterygota</taxon>
        <taxon>Neoptera</taxon>
        <taxon>Endopterygota</taxon>
        <taxon>Diptera</taxon>
        <taxon>Nematocera</taxon>
        <taxon>Culicoidea</taxon>
        <taxon>Culicidae</taxon>
        <taxon>Anophelinae</taxon>
        <taxon>Anopheles</taxon>
    </lineage>
</organism>
<reference evidence="1" key="1">
    <citation type="submission" date="2022-08" db="UniProtKB">
        <authorList>
            <consortium name="EnsemblMetazoa"/>
        </authorList>
    </citation>
    <scope>IDENTIFICATION</scope>
    <source>
        <strain evidence="1">EBRO</strain>
    </source>
</reference>